<keyword evidence="6" id="KW-0449">Lipoprotein</keyword>
<dbReference type="InterPro" id="IPR050957">
    <property type="entry name" value="BMP_lipoprotein"/>
</dbReference>
<dbReference type="InterPro" id="IPR028082">
    <property type="entry name" value="Peripla_BP_I"/>
</dbReference>
<name>A0A437UIW0_ENTAV</name>
<evidence type="ECO:0000256" key="7">
    <source>
        <dbReference type="SAM" id="SignalP"/>
    </source>
</evidence>
<proteinExistence type="inferred from homology"/>
<keyword evidence="5" id="KW-0472">Membrane</keyword>
<dbReference type="PANTHER" id="PTHR34296">
    <property type="entry name" value="TRANSCRIPTIONAL ACTIVATOR PROTEIN MED"/>
    <property type="match status" value="1"/>
</dbReference>
<evidence type="ECO:0000256" key="3">
    <source>
        <dbReference type="ARBA" id="ARBA00022475"/>
    </source>
</evidence>
<reference evidence="9 10" key="1">
    <citation type="submission" date="2018-12" db="EMBL/GenBank/DDBJ databases">
        <title>A novel vanA-carrying plasmid in a clinical isolate of Enterococcus avium.</title>
        <authorList>
            <person name="Bernasconi O.J."/>
            <person name="Luzzaro F."/>
            <person name="Endimiani A."/>
        </authorList>
    </citation>
    <scope>NUCLEOTIDE SEQUENCE [LARGE SCALE GENOMIC DNA]</scope>
    <source>
        <strain evidence="9 10">LC0559/18</strain>
    </source>
</reference>
<feature type="domain" description="ABC transporter substrate-binding protein PnrA-like" evidence="8">
    <location>
        <begin position="40"/>
        <end position="356"/>
    </location>
</feature>
<comment type="similarity">
    <text evidence="2">Belongs to the BMP lipoprotein family.</text>
</comment>
<dbReference type="GO" id="GO:0005886">
    <property type="term" value="C:plasma membrane"/>
    <property type="evidence" value="ECO:0007669"/>
    <property type="project" value="UniProtKB-SubCell"/>
</dbReference>
<comment type="caution">
    <text evidence="9">The sequence shown here is derived from an EMBL/GenBank/DDBJ whole genome shotgun (WGS) entry which is preliminary data.</text>
</comment>
<evidence type="ECO:0000256" key="4">
    <source>
        <dbReference type="ARBA" id="ARBA00022729"/>
    </source>
</evidence>
<comment type="subcellular location">
    <subcellularLocation>
        <location evidence="1">Cell membrane</location>
        <topology evidence="1">Lipid-anchor</topology>
    </subcellularLocation>
</comment>
<keyword evidence="3" id="KW-1003">Cell membrane</keyword>
<dbReference type="CDD" id="cd06354">
    <property type="entry name" value="PBP1_PrnA-like"/>
    <property type="match status" value="1"/>
</dbReference>
<evidence type="ECO:0000259" key="8">
    <source>
        <dbReference type="Pfam" id="PF02608"/>
    </source>
</evidence>
<dbReference type="AlphaFoldDB" id="A0A437UIW0"/>
<protein>
    <submittedName>
        <fullName evidence="9">BMP family ABC transporter substrate-binding protein</fullName>
    </submittedName>
</protein>
<evidence type="ECO:0000256" key="5">
    <source>
        <dbReference type="ARBA" id="ARBA00023136"/>
    </source>
</evidence>
<evidence type="ECO:0000256" key="6">
    <source>
        <dbReference type="ARBA" id="ARBA00023288"/>
    </source>
</evidence>
<sequence>MKNTKLFSLGVVAMAALMTISGCGGGNKSSATGKEDSDHSVVMVTDVSGVDDKSFNQSAWEGLQKWGKEQKFKRGIGGYDYIQSNEIAQFASNIDTAVSNGFKTVFGIGYLLADSIEAAAGQNPETNFVIIDTVIEEKDNVVSATFRDNEVGYLAGVSAAYTTKTDKVGFIGGEEGKVIDRYEAGFTKGVKDTAKKLNKDISVDVKYAASFGDPAKGKALAANIYQSGADIIYQAAGGTGAGVFSEAKALNQDKNEADKVWVLGVDRDQQEEGGYKSKDGKESNFCLASTIKSVGVVVQDISTRALEDKFPGGKHLSFGLKDGGVEMTDGYLSDEAKAAVKDAKEQIIAGDVKVPETPED</sequence>
<dbReference type="Pfam" id="PF02608">
    <property type="entry name" value="Bmp"/>
    <property type="match status" value="1"/>
</dbReference>
<accession>A0A437UIW0</accession>
<dbReference type="SUPFAM" id="SSF53822">
    <property type="entry name" value="Periplasmic binding protein-like I"/>
    <property type="match status" value="1"/>
</dbReference>
<gene>
    <name evidence="9" type="ORF">EK398_01175</name>
</gene>
<evidence type="ECO:0000256" key="1">
    <source>
        <dbReference type="ARBA" id="ARBA00004193"/>
    </source>
</evidence>
<evidence type="ECO:0000313" key="10">
    <source>
        <dbReference type="Proteomes" id="UP000288388"/>
    </source>
</evidence>
<organism evidence="9 10">
    <name type="scientific">Enterococcus avium</name>
    <name type="common">Streptococcus avium</name>
    <dbReference type="NCBI Taxonomy" id="33945"/>
    <lineage>
        <taxon>Bacteria</taxon>
        <taxon>Bacillati</taxon>
        <taxon>Bacillota</taxon>
        <taxon>Bacilli</taxon>
        <taxon>Lactobacillales</taxon>
        <taxon>Enterococcaceae</taxon>
        <taxon>Enterococcus</taxon>
    </lineage>
</organism>
<dbReference type="PROSITE" id="PS51257">
    <property type="entry name" value="PROKAR_LIPOPROTEIN"/>
    <property type="match status" value="1"/>
</dbReference>
<keyword evidence="4 7" id="KW-0732">Signal</keyword>
<dbReference type="Gene3D" id="3.40.50.2300">
    <property type="match status" value="2"/>
</dbReference>
<dbReference type="EMBL" id="RYZS01000001">
    <property type="protein sequence ID" value="RVU93583.1"/>
    <property type="molecule type" value="Genomic_DNA"/>
</dbReference>
<feature type="signal peptide" evidence="7">
    <location>
        <begin position="1"/>
        <end position="24"/>
    </location>
</feature>
<dbReference type="PANTHER" id="PTHR34296:SF2">
    <property type="entry name" value="ABC TRANSPORTER GUANOSINE-BINDING PROTEIN NUPN"/>
    <property type="match status" value="1"/>
</dbReference>
<evidence type="ECO:0000313" key="9">
    <source>
        <dbReference type="EMBL" id="RVU93583.1"/>
    </source>
</evidence>
<feature type="chain" id="PRO_5039122276" evidence="7">
    <location>
        <begin position="25"/>
        <end position="360"/>
    </location>
</feature>
<dbReference type="Proteomes" id="UP000288388">
    <property type="component" value="Unassembled WGS sequence"/>
</dbReference>
<dbReference type="RefSeq" id="WP_127978059.1">
    <property type="nucleotide sequence ID" value="NZ_JBPFKW010000176.1"/>
</dbReference>
<dbReference type="InterPro" id="IPR003760">
    <property type="entry name" value="PnrA-like"/>
</dbReference>
<evidence type="ECO:0000256" key="2">
    <source>
        <dbReference type="ARBA" id="ARBA00008610"/>
    </source>
</evidence>